<feature type="transmembrane region" description="Helical" evidence="6">
    <location>
        <begin position="246"/>
        <end position="265"/>
    </location>
</feature>
<accession>A0A1X0XW57</accession>
<evidence type="ECO:0000256" key="1">
    <source>
        <dbReference type="ARBA" id="ARBA00004141"/>
    </source>
</evidence>
<feature type="transmembrane region" description="Helical" evidence="6">
    <location>
        <begin position="35"/>
        <end position="52"/>
    </location>
</feature>
<keyword evidence="3 6" id="KW-0812">Transmembrane</keyword>
<feature type="transmembrane region" description="Helical" evidence="6">
    <location>
        <begin position="64"/>
        <end position="82"/>
    </location>
</feature>
<evidence type="ECO:0000256" key="6">
    <source>
        <dbReference type="SAM" id="Phobius"/>
    </source>
</evidence>
<proteinExistence type="inferred from homology"/>
<evidence type="ECO:0000256" key="4">
    <source>
        <dbReference type="ARBA" id="ARBA00022989"/>
    </source>
</evidence>
<feature type="domain" description="EamA" evidence="7">
    <location>
        <begin position="151"/>
        <end position="287"/>
    </location>
</feature>
<evidence type="ECO:0000313" key="9">
    <source>
        <dbReference type="Proteomes" id="UP000193136"/>
    </source>
</evidence>
<gene>
    <name evidence="8" type="ORF">B5V00_14365</name>
</gene>
<feature type="transmembrane region" description="Helical" evidence="6">
    <location>
        <begin position="271"/>
        <end position="288"/>
    </location>
</feature>
<keyword evidence="9" id="KW-1185">Reference proteome</keyword>
<feature type="transmembrane region" description="Helical" evidence="6">
    <location>
        <begin position="149"/>
        <end position="168"/>
    </location>
</feature>
<reference evidence="8 9" key="1">
    <citation type="submission" date="2017-03" db="EMBL/GenBank/DDBJ databases">
        <title>Genome sequence of Geothermobacter sp. EPR-M, Deep-Sea Iron Reducer.</title>
        <authorList>
            <person name="Tully B."/>
            <person name="Savalia P."/>
            <person name="Abuyen K."/>
            <person name="Baughan C."/>
            <person name="Romero E."/>
            <person name="Ronkowski C."/>
            <person name="Torres B."/>
            <person name="Tremblay J."/>
            <person name="Trujillo A."/>
            <person name="Tyler M."/>
            <person name="Perez-Rodriguez I."/>
            <person name="Amend J."/>
        </authorList>
    </citation>
    <scope>NUCLEOTIDE SEQUENCE [LARGE SCALE GENOMIC DNA]</scope>
    <source>
        <strain evidence="8 9">EPR-M</strain>
    </source>
</reference>
<feature type="transmembrane region" description="Helical" evidence="6">
    <location>
        <begin position="180"/>
        <end position="200"/>
    </location>
</feature>
<organism evidence="8 9">
    <name type="scientific">Geothermobacter hydrogeniphilus</name>
    <dbReference type="NCBI Taxonomy" id="1969733"/>
    <lineage>
        <taxon>Bacteria</taxon>
        <taxon>Pseudomonadati</taxon>
        <taxon>Thermodesulfobacteriota</taxon>
        <taxon>Desulfuromonadia</taxon>
        <taxon>Desulfuromonadales</taxon>
        <taxon>Geothermobacteraceae</taxon>
        <taxon>Geothermobacter</taxon>
    </lineage>
</organism>
<dbReference type="Pfam" id="PF00892">
    <property type="entry name" value="EamA"/>
    <property type="match status" value="2"/>
</dbReference>
<dbReference type="InterPro" id="IPR000620">
    <property type="entry name" value="EamA_dom"/>
</dbReference>
<evidence type="ECO:0000256" key="5">
    <source>
        <dbReference type="ARBA" id="ARBA00023136"/>
    </source>
</evidence>
<evidence type="ECO:0000256" key="2">
    <source>
        <dbReference type="ARBA" id="ARBA00007362"/>
    </source>
</evidence>
<feature type="transmembrane region" description="Helical" evidence="6">
    <location>
        <begin position="119"/>
        <end position="137"/>
    </location>
</feature>
<dbReference type="Proteomes" id="UP000193136">
    <property type="component" value="Unassembled WGS sequence"/>
</dbReference>
<dbReference type="InterPro" id="IPR050638">
    <property type="entry name" value="AA-Vitamin_Transporters"/>
</dbReference>
<dbReference type="OrthoDB" id="5186724at2"/>
<dbReference type="PANTHER" id="PTHR32322">
    <property type="entry name" value="INNER MEMBRANE TRANSPORTER"/>
    <property type="match status" value="1"/>
</dbReference>
<feature type="domain" description="EamA" evidence="7">
    <location>
        <begin position="3"/>
        <end position="136"/>
    </location>
</feature>
<dbReference type="GO" id="GO:0016020">
    <property type="term" value="C:membrane"/>
    <property type="evidence" value="ECO:0007669"/>
    <property type="project" value="UniProtKB-SubCell"/>
</dbReference>
<evidence type="ECO:0000259" key="7">
    <source>
        <dbReference type="Pfam" id="PF00892"/>
    </source>
</evidence>
<feature type="transmembrane region" description="Helical" evidence="6">
    <location>
        <begin position="212"/>
        <end position="234"/>
    </location>
</feature>
<sequence length="297" mass="31754">MSTYLKLFAAAFFWGGTFVAGRFLAADVHPATSAFFRFLFASLLLVVATRRLEGRLPKLDRRQMLAVSSLGLTGIFAYNLFFFNGLTQIGAGRAALIIALNPVAITLCSVLVYRESLPFSRLLGIPLSIFGAMLVITRGNPELILQGGIGRGELLIFGCVLSWTLYSVIGKTAMRGLSPLAAVCWSSLVGTLLLLIPALLQDSFAEALGLSISSWLSIGYLGLFGTVVSFLWYFQGIEAIGPSRAAVFINFVPVNGVLLATLLLGETLSPSLLVGGILVVTGACLANAPRPLFRRCL</sequence>
<dbReference type="STRING" id="1969733.B5V00_14365"/>
<name>A0A1X0XW57_9BACT</name>
<keyword evidence="5 6" id="KW-0472">Membrane</keyword>
<dbReference type="AlphaFoldDB" id="A0A1X0XW57"/>
<feature type="transmembrane region" description="Helical" evidence="6">
    <location>
        <begin position="94"/>
        <end position="112"/>
    </location>
</feature>
<keyword evidence="4 6" id="KW-1133">Transmembrane helix</keyword>
<dbReference type="Gene3D" id="1.10.3730.20">
    <property type="match status" value="1"/>
</dbReference>
<comment type="caution">
    <text evidence="8">The sequence shown here is derived from an EMBL/GenBank/DDBJ whole genome shotgun (WGS) entry which is preliminary data.</text>
</comment>
<dbReference type="InterPro" id="IPR037185">
    <property type="entry name" value="EmrE-like"/>
</dbReference>
<dbReference type="PANTHER" id="PTHR32322:SF2">
    <property type="entry name" value="EAMA DOMAIN-CONTAINING PROTEIN"/>
    <property type="match status" value="1"/>
</dbReference>
<dbReference type="EMBL" id="NAAD01000022">
    <property type="protein sequence ID" value="ORJ57122.1"/>
    <property type="molecule type" value="Genomic_DNA"/>
</dbReference>
<comment type="subcellular location">
    <subcellularLocation>
        <location evidence="1">Membrane</location>
        <topology evidence="1">Multi-pass membrane protein</topology>
    </subcellularLocation>
</comment>
<evidence type="ECO:0000313" key="8">
    <source>
        <dbReference type="EMBL" id="ORJ57122.1"/>
    </source>
</evidence>
<evidence type="ECO:0000256" key="3">
    <source>
        <dbReference type="ARBA" id="ARBA00022692"/>
    </source>
</evidence>
<comment type="similarity">
    <text evidence="2">Belongs to the EamA transporter family.</text>
</comment>
<dbReference type="SUPFAM" id="SSF103481">
    <property type="entry name" value="Multidrug resistance efflux transporter EmrE"/>
    <property type="match status" value="2"/>
</dbReference>
<protein>
    <submittedName>
        <fullName evidence="8">EamA family transporter</fullName>
    </submittedName>
</protein>